<protein>
    <submittedName>
        <fullName evidence="4">Zinc knuckle (CCHC-type) family protein</fullName>
    </submittedName>
</protein>
<feature type="compositionally biased region" description="Polar residues" evidence="2">
    <location>
        <begin position="227"/>
        <end position="238"/>
    </location>
</feature>
<keyword evidence="1" id="KW-0479">Metal-binding</keyword>
<feature type="domain" description="CCHC-type" evidence="3">
    <location>
        <begin position="192"/>
        <end position="205"/>
    </location>
</feature>
<feature type="compositionally biased region" description="Polar residues" evidence="2">
    <location>
        <begin position="284"/>
        <end position="299"/>
    </location>
</feature>
<organism evidence="4 5">
    <name type="scientific">Striga asiatica</name>
    <name type="common">Asiatic witchweed</name>
    <name type="synonym">Buchnera asiatica</name>
    <dbReference type="NCBI Taxonomy" id="4170"/>
    <lineage>
        <taxon>Eukaryota</taxon>
        <taxon>Viridiplantae</taxon>
        <taxon>Streptophyta</taxon>
        <taxon>Embryophyta</taxon>
        <taxon>Tracheophyta</taxon>
        <taxon>Spermatophyta</taxon>
        <taxon>Magnoliopsida</taxon>
        <taxon>eudicotyledons</taxon>
        <taxon>Gunneridae</taxon>
        <taxon>Pentapetalae</taxon>
        <taxon>asterids</taxon>
        <taxon>lamiids</taxon>
        <taxon>Lamiales</taxon>
        <taxon>Orobanchaceae</taxon>
        <taxon>Buchnereae</taxon>
        <taxon>Striga</taxon>
    </lineage>
</organism>
<dbReference type="Pfam" id="PF00098">
    <property type="entry name" value="zf-CCHC"/>
    <property type="match status" value="1"/>
</dbReference>
<dbReference type="PROSITE" id="PS50158">
    <property type="entry name" value="ZF_CCHC"/>
    <property type="match status" value="1"/>
</dbReference>
<evidence type="ECO:0000256" key="1">
    <source>
        <dbReference type="PROSITE-ProRule" id="PRU00047"/>
    </source>
</evidence>
<feature type="region of interest" description="Disordered" evidence="2">
    <location>
        <begin position="227"/>
        <end position="334"/>
    </location>
</feature>
<feature type="compositionally biased region" description="Low complexity" evidence="2">
    <location>
        <begin position="305"/>
        <end position="320"/>
    </location>
</feature>
<dbReference type="SMART" id="SM00343">
    <property type="entry name" value="ZnF_C2HC"/>
    <property type="match status" value="3"/>
</dbReference>
<evidence type="ECO:0000256" key="2">
    <source>
        <dbReference type="SAM" id="MobiDB-lite"/>
    </source>
</evidence>
<keyword evidence="1" id="KW-0862">Zinc</keyword>
<evidence type="ECO:0000313" key="5">
    <source>
        <dbReference type="Proteomes" id="UP000325081"/>
    </source>
</evidence>
<dbReference type="GO" id="GO:0008270">
    <property type="term" value="F:zinc ion binding"/>
    <property type="evidence" value="ECO:0007669"/>
    <property type="project" value="UniProtKB-KW"/>
</dbReference>
<dbReference type="GO" id="GO:0003676">
    <property type="term" value="F:nucleic acid binding"/>
    <property type="evidence" value="ECO:0007669"/>
    <property type="project" value="InterPro"/>
</dbReference>
<name>A0A5A7QI78_STRAF</name>
<dbReference type="Proteomes" id="UP000325081">
    <property type="component" value="Unassembled WGS sequence"/>
</dbReference>
<dbReference type="OrthoDB" id="427960at2759"/>
<evidence type="ECO:0000313" key="4">
    <source>
        <dbReference type="EMBL" id="GER44810.1"/>
    </source>
</evidence>
<dbReference type="EMBL" id="BKCP01007093">
    <property type="protein sequence ID" value="GER44810.1"/>
    <property type="molecule type" value="Genomic_DNA"/>
</dbReference>
<dbReference type="SUPFAM" id="SSF57756">
    <property type="entry name" value="Retrovirus zinc finger-like domains"/>
    <property type="match status" value="2"/>
</dbReference>
<dbReference type="PANTHER" id="PTHR46978">
    <property type="entry name" value="ZINC KNUCKLE (CCHC-TYPE) FAMILY PROTEIN"/>
    <property type="match status" value="1"/>
</dbReference>
<gene>
    <name evidence="4" type="ORF">STAS_21735</name>
</gene>
<feature type="compositionally biased region" description="Polar residues" evidence="2">
    <location>
        <begin position="321"/>
        <end position="334"/>
    </location>
</feature>
<keyword evidence="5" id="KW-1185">Reference proteome</keyword>
<keyword evidence="1" id="KW-0863">Zinc-finger</keyword>
<dbReference type="InterPro" id="IPR001878">
    <property type="entry name" value="Znf_CCHC"/>
</dbReference>
<proteinExistence type="predicted"/>
<sequence>MQSQAKTHTMKGRQKRNALHRKKHEKVRKGATYSSTGSVFDRVWHFPGFLRHTTREDKGSVESEQGLTEQGLSAKVEMNSQKDGLNPEISSICEKTNFLEGTELDASMKNDDTFININKKRRKTRCYICGATNHDGNICHKVTSCLICSKKGHLIMGCPNKDNPAIRCYICRNSGHLCCVDDKFEGPLGASCYKCGQLGHFGSECMKPDDAAAIDPKALGNKCTASGPYSQQCPQKVQQPKIAAEKAAARAEKRRARRKARRAMKKNQSPTTLNTNQNQPNSSVGNESPTTLDTNQNLPKSLVGPSPTARTNPNNNNTHNSGPLPSHQQHHTMTIHQLRTRAPYLENHYQNPRNRPQITQMPFTQGGAQIMVLPPPLPQPHAAQTQIFRPHVNVHGVFRPQTVSRVTVNYNITVLPSQFPGLVQSYPPLYPSHPVIVPLTGTHIARPVFLLNKQRHGNGGKQSRH</sequence>
<feature type="region of interest" description="Disordered" evidence="2">
    <location>
        <begin position="1"/>
        <end position="33"/>
    </location>
</feature>
<dbReference type="InterPro" id="IPR036875">
    <property type="entry name" value="Znf_CCHC_sf"/>
</dbReference>
<feature type="compositionally biased region" description="Low complexity" evidence="2">
    <location>
        <begin position="267"/>
        <end position="283"/>
    </location>
</feature>
<comment type="caution">
    <text evidence="4">The sequence shown here is derived from an EMBL/GenBank/DDBJ whole genome shotgun (WGS) entry which is preliminary data.</text>
</comment>
<dbReference type="AlphaFoldDB" id="A0A5A7QI78"/>
<evidence type="ECO:0000259" key="3">
    <source>
        <dbReference type="PROSITE" id="PS50158"/>
    </source>
</evidence>
<feature type="compositionally biased region" description="Basic residues" evidence="2">
    <location>
        <begin position="252"/>
        <end position="265"/>
    </location>
</feature>
<dbReference type="Gene3D" id="4.10.60.10">
    <property type="entry name" value="Zinc finger, CCHC-type"/>
    <property type="match status" value="2"/>
</dbReference>
<dbReference type="PANTHER" id="PTHR46978:SF1">
    <property type="entry name" value="ZINC KNUCKLE (CCHC-TYPE) FAMILY PROTEIN"/>
    <property type="match status" value="1"/>
</dbReference>
<accession>A0A5A7QI78</accession>
<reference evidence="5" key="1">
    <citation type="journal article" date="2019" name="Curr. Biol.">
        <title>Genome Sequence of Striga asiatica Provides Insight into the Evolution of Plant Parasitism.</title>
        <authorList>
            <person name="Yoshida S."/>
            <person name="Kim S."/>
            <person name="Wafula E.K."/>
            <person name="Tanskanen J."/>
            <person name="Kim Y.M."/>
            <person name="Honaas L."/>
            <person name="Yang Z."/>
            <person name="Spallek T."/>
            <person name="Conn C.E."/>
            <person name="Ichihashi Y."/>
            <person name="Cheong K."/>
            <person name="Cui S."/>
            <person name="Der J.P."/>
            <person name="Gundlach H."/>
            <person name="Jiao Y."/>
            <person name="Hori C."/>
            <person name="Ishida J.K."/>
            <person name="Kasahara H."/>
            <person name="Kiba T."/>
            <person name="Kim M.S."/>
            <person name="Koo N."/>
            <person name="Laohavisit A."/>
            <person name="Lee Y.H."/>
            <person name="Lumba S."/>
            <person name="McCourt P."/>
            <person name="Mortimer J.C."/>
            <person name="Mutuku J.M."/>
            <person name="Nomura T."/>
            <person name="Sasaki-Sekimoto Y."/>
            <person name="Seto Y."/>
            <person name="Wang Y."/>
            <person name="Wakatake T."/>
            <person name="Sakakibara H."/>
            <person name="Demura T."/>
            <person name="Yamaguchi S."/>
            <person name="Yoneyama K."/>
            <person name="Manabe R.I."/>
            <person name="Nelson D.C."/>
            <person name="Schulman A.H."/>
            <person name="Timko M.P."/>
            <person name="dePamphilis C.W."/>
            <person name="Choi D."/>
            <person name="Shirasu K."/>
        </authorList>
    </citation>
    <scope>NUCLEOTIDE SEQUENCE [LARGE SCALE GENOMIC DNA]</scope>
    <source>
        <strain evidence="5">cv. UVA1</strain>
    </source>
</reference>
<feature type="compositionally biased region" description="Basic residues" evidence="2">
    <location>
        <begin position="8"/>
        <end position="29"/>
    </location>
</feature>